<proteinExistence type="predicted"/>
<reference evidence="3 4" key="1">
    <citation type="submission" date="2024-01" db="EMBL/GenBank/DDBJ databases">
        <title>The genomes of 5 underutilized Papilionoideae crops provide insights into root nodulation and disease resistance.</title>
        <authorList>
            <person name="Yuan L."/>
        </authorList>
    </citation>
    <scope>NUCLEOTIDE SEQUENCE [LARGE SCALE GENOMIC DNA]</scope>
    <source>
        <strain evidence="3">LY-2023</strain>
        <tissue evidence="3">Leaf</tissue>
    </source>
</reference>
<name>A0AAN9J8U5_CLITE</name>
<dbReference type="EMBL" id="JAYKXN010000004">
    <property type="protein sequence ID" value="KAK7294462.1"/>
    <property type="molecule type" value="Genomic_DNA"/>
</dbReference>
<gene>
    <name evidence="3" type="ORF">RJT34_17351</name>
</gene>
<dbReference type="InterPro" id="IPR015898">
    <property type="entry name" value="G-protein_gamma-like_dom"/>
</dbReference>
<evidence type="ECO:0000259" key="2">
    <source>
        <dbReference type="SMART" id="SM01224"/>
    </source>
</evidence>
<evidence type="ECO:0000256" key="1">
    <source>
        <dbReference type="SAM" id="Coils"/>
    </source>
</evidence>
<dbReference type="PANTHER" id="PTHR32378:SF14">
    <property type="match status" value="1"/>
</dbReference>
<feature type="coiled-coil region" evidence="1">
    <location>
        <begin position="39"/>
        <end position="66"/>
    </location>
</feature>
<protein>
    <recommendedName>
        <fullName evidence="2">G protein gamma domain-containing protein</fullName>
    </recommendedName>
</protein>
<keyword evidence="1" id="KW-0175">Coiled coil</keyword>
<organism evidence="3 4">
    <name type="scientific">Clitoria ternatea</name>
    <name type="common">Butterfly pea</name>
    <dbReference type="NCBI Taxonomy" id="43366"/>
    <lineage>
        <taxon>Eukaryota</taxon>
        <taxon>Viridiplantae</taxon>
        <taxon>Streptophyta</taxon>
        <taxon>Embryophyta</taxon>
        <taxon>Tracheophyta</taxon>
        <taxon>Spermatophyta</taxon>
        <taxon>Magnoliopsida</taxon>
        <taxon>eudicotyledons</taxon>
        <taxon>Gunneridae</taxon>
        <taxon>Pentapetalae</taxon>
        <taxon>rosids</taxon>
        <taxon>fabids</taxon>
        <taxon>Fabales</taxon>
        <taxon>Fabaceae</taxon>
        <taxon>Papilionoideae</taxon>
        <taxon>50 kb inversion clade</taxon>
        <taxon>NPAAA clade</taxon>
        <taxon>indigoferoid/millettioid clade</taxon>
        <taxon>Phaseoleae</taxon>
        <taxon>Clitoria</taxon>
    </lineage>
</organism>
<accession>A0AAN9J8U5</accession>
<dbReference type="Proteomes" id="UP001359559">
    <property type="component" value="Unassembled WGS sequence"/>
</dbReference>
<sequence length="155" mass="17160">MDGGYNFSSASLTSITTSMEQQVMRPKSPLPGLADFHGKRKQMVKIQVLEREIGLLQEELKSLEGLHPASRCCKEVDTFVGSISDPFTPLRKQTISDSHRFRKRISLPWACCSCSCMLHKKLSNCYCGCCSSPNSKCCAPIYFKSACTCAPNCCC</sequence>
<dbReference type="PANTHER" id="PTHR32378">
    <property type="entry name" value="GUANINE NUCLEOTIDE-BINDING PROTEIN SUBUNIT GAMMA 3"/>
    <property type="match status" value="1"/>
</dbReference>
<evidence type="ECO:0000313" key="3">
    <source>
        <dbReference type="EMBL" id="KAK7294462.1"/>
    </source>
</evidence>
<evidence type="ECO:0000313" key="4">
    <source>
        <dbReference type="Proteomes" id="UP001359559"/>
    </source>
</evidence>
<keyword evidence="4" id="KW-1185">Reference proteome</keyword>
<dbReference type="InterPro" id="IPR055305">
    <property type="entry name" value="GG3-like"/>
</dbReference>
<feature type="domain" description="G protein gamma" evidence="2">
    <location>
        <begin position="42"/>
        <end position="117"/>
    </location>
</feature>
<dbReference type="AlphaFoldDB" id="A0AAN9J8U5"/>
<dbReference type="SMART" id="SM01224">
    <property type="entry name" value="G_gamma"/>
    <property type="match status" value="1"/>
</dbReference>
<comment type="caution">
    <text evidence="3">The sequence shown here is derived from an EMBL/GenBank/DDBJ whole genome shotgun (WGS) entry which is preliminary data.</text>
</comment>